<evidence type="ECO:0000259" key="2">
    <source>
        <dbReference type="Pfam" id="PF08223"/>
    </source>
</evidence>
<name>A0ABU3VH61_9RHOB</name>
<dbReference type="InterPro" id="IPR036388">
    <property type="entry name" value="WH-like_DNA-bd_sf"/>
</dbReference>
<dbReference type="Pfam" id="PF07848">
    <property type="entry name" value="PaaX"/>
    <property type="match status" value="1"/>
</dbReference>
<sequence>MQTTPFQTVVNRLTKDQTPRVWSLLISVFGELAQEQGSRISGSLLRHMTERIGIKPEAMRVAIHRLRKDGWIDSERQGRTSAYFLTAWGRAQSALASPRIYASEQAADQAWLVMFNPGQPAQNADASGGWITSNVLVTSVPPDLPQVFVAPLGVETALPHWVTGKVCDDTAIRMSREFATALDEMRPYLNASSDFSTFEIAVIRVLLVHGWRRIVLKAPVLPDHVFPDGWRGQICRETVTDLLSQYPKRSLDELEAAITAGHPGN</sequence>
<organism evidence="3 4">
    <name type="scientific">Sedimentitalea todarodis</name>
    <dbReference type="NCBI Taxonomy" id="1631240"/>
    <lineage>
        <taxon>Bacteria</taxon>
        <taxon>Pseudomonadati</taxon>
        <taxon>Pseudomonadota</taxon>
        <taxon>Alphaproteobacteria</taxon>
        <taxon>Rhodobacterales</taxon>
        <taxon>Paracoccaceae</taxon>
        <taxon>Sedimentitalea</taxon>
    </lineage>
</organism>
<dbReference type="InterPro" id="IPR013225">
    <property type="entry name" value="PaaX_C"/>
</dbReference>
<dbReference type="InterPro" id="IPR036390">
    <property type="entry name" value="WH_DNA-bd_sf"/>
</dbReference>
<dbReference type="SUPFAM" id="SSF46785">
    <property type="entry name" value="Winged helix' DNA-binding domain"/>
    <property type="match status" value="1"/>
</dbReference>
<dbReference type="PANTHER" id="PTHR30319">
    <property type="entry name" value="PHENYLACETIC ACID REGULATOR-RELATED TRANSCRIPTIONAL REPRESSOR"/>
    <property type="match status" value="1"/>
</dbReference>
<evidence type="ECO:0000313" key="3">
    <source>
        <dbReference type="EMBL" id="MDU9005526.1"/>
    </source>
</evidence>
<dbReference type="RefSeq" id="WP_316779059.1">
    <property type="nucleotide sequence ID" value="NZ_JASMWN010000015.1"/>
</dbReference>
<keyword evidence="4" id="KW-1185">Reference proteome</keyword>
<gene>
    <name evidence="3" type="ORF">QO231_16960</name>
</gene>
<evidence type="ECO:0000259" key="1">
    <source>
        <dbReference type="Pfam" id="PF07848"/>
    </source>
</evidence>
<proteinExistence type="predicted"/>
<dbReference type="Pfam" id="PF08223">
    <property type="entry name" value="PaaX_C"/>
    <property type="match status" value="1"/>
</dbReference>
<reference evidence="4" key="1">
    <citation type="submission" date="2023-05" db="EMBL/GenBank/DDBJ databases">
        <title>Sedimentitalea sp. nov. JM2-8.</title>
        <authorList>
            <person name="Huang J."/>
        </authorList>
    </citation>
    <scope>NUCLEOTIDE SEQUENCE [LARGE SCALE GENOMIC DNA]</scope>
    <source>
        <strain evidence="4">KHS03</strain>
    </source>
</reference>
<dbReference type="Gene3D" id="1.10.10.10">
    <property type="entry name" value="Winged helix-like DNA-binding domain superfamily/Winged helix DNA-binding domain"/>
    <property type="match status" value="1"/>
</dbReference>
<dbReference type="InterPro" id="IPR012906">
    <property type="entry name" value="PaaX-like_N"/>
</dbReference>
<dbReference type="Proteomes" id="UP001255416">
    <property type="component" value="Unassembled WGS sequence"/>
</dbReference>
<dbReference type="InterPro" id="IPR011965">
    <property type="entry name" value="PaaX_trns_reg"/>
</dbReference>
<feature type="domain" description="Transcriptional repressor PaaX-like C-terminal" evidence="2">
    <location>
        <begin position="176"/>
        <end position="250"/>
    </location>
</feature>
<protein>
    <submittedName>
        <fullName evidence="3">PaaX family transcriptional regulator C-terminal domain-containing protein</fullName>
    </submittedName>
</protein>
<feature type="domain" description="Transcriptional repressor PaaX-like N-terminal" evidence="1">
    <location>
        <begin position="22"/>
        <end position="87"/>
    </location>
</feature>
<comment type="caution">
    <text evidence="3">The sequence shown here is derived from an EMBL/GenBank/DDBJ whole genome shotgun (WGS) entry which is preliminary data.</text>
</comment>
<dbReference type="EMBL" id="JASMWN010000015">
    <property type="protein sequence ID" value="MDU9005526.1"/>
    <property type="molecule type" value="Genomic_DNA"/>
</dbReference>
<accession>A0ABU3VH61</accession>
<dbReference type="PANTHER" id="PTHR30319:SF1">
    <property type="entry name" value="TRANSCRIPTIONAL REPRESSOR PAAX"/>
    <property type="match status" value="1"/>
</dbReference>
<dbReference type="PIRSF" id="PIRSF020623">
    <property type="entry name" value="PaaX"/>
    <property type="match status" value="1"/>
</dbReference>
<dbReference type="Gene3D" id="3.30.70.2670">
    <property type="match status" value="1"/>
</dbReference>
<evidence type="ECO:0000313" key="4">
    <source>
        <dbReference type="Proteomes" id="UP001255416"/>
    </source>
</evidence>
<dbReference type="Gene3D" id="1.20.58.1460">
    <property type="match status" value="1"/>
</dbReference>